<feature type="compositionally biased region" description="Low complexity" evidence="1">
    <location>
        <begin position="106"/>
        <end position="125"/>
    </location>
</feature>
<proteinExistence type="predicted"/>
<protein>
    <submittedName>
        <fullName evidence="2">Uncharacterized protein</fullName>
    </submittedName>
</protein>
<evidence type="ECO:0000313" key="2">
    <source>
        <dbReference type="EMBL" id="MFC5506213.1"/>
    </source>
</evidence>
<dbReference type="Proteomes" id="UP001596060">
    <property type="component" value="Unassembled WGS sequence"/>
</dbReference>
<feature type="compositionally biased region" description="Low complexity" evidence="1">
    <location>
        <begin position="241"/>
        <end position="253"/>
    </location>
</feature>
<evidence type="ECO:0000313" key="3">
    <source>
        <dbReference type="Proteomes" id="UP001596060"/>
    </source>
</evidence>
<comment type="caution">
    <text evidence="2">The sequence shown here is derived from an EMBL/GenBank/DDBJ whole genome shotgun (WGS) entry which is preliminary data.</text>
</comment>
<feature type="compositionally biased region" description="Acidic residues" evidence="1">
    <location>
        <begin position="143"/>
        <end position="154"/>
    </location>
</feature>
<organism evidence="2 3">
    <name type="scientific">Bosea massiliensis</name>
    <dbReference type="NCBI Taxonomy" id="151419"/>
    <lineage>
        <taxon>Bacteria</taxon>
        <taxon>Pseudomonadati</taxon>
        <taxon>Pseudomonadota</taxon>
        <taxon>Alphaproteobacteria</taxon>
        <taxon>Hyphomicrobiales</taxon>
        <taxon>Boseaceae</taxon>
        <taxon>Bosea</taxon>
    </lineage>
</organism>
<feature type="region of interest" description="Disordered" evidence="1">
    <location>
        <begin position="71"/>
        <end position="259"/>
    </location>
</feature>
<accession>A0ABW0P3B8</accession>
<dbReference type="RefSeq" id="WP_377817177.1">
    <property type="nucleotide sequence ID" value="NZ_JBHSLU010000037.1"/>
</dbReference>
<keyword evidence="3" id="KW-1185">Reference proteome</keyword>
<feature type="compositionally biased region" description="Polar residues" evidence="1">
    <location>
        <begin position="127"/>
        <end position="136"/>
    </location>
</feature>
<reference evidence="3" key="1">
    <citation type="journal article" date="2019" name="Int. J. Syst. Evol. Microbiol.">
        <title>The Global Catalogue of Microorganisms (GCM) 10K type strain sequencing project: providing services to taxonomists for standard genome sequencing and annotation.</title>
        <authorList>
            <consortium name="The Broad Institute Genomics Platform"/>
            <consortium name="The Broad Institute Genome Sequencing Center for Infectious Disease"/>
            <person name="Wu L."/>
            <person name="Ma J."/>
        </authorList>
    </citation>
    <scope>NUCLEOTIDE SEQUENCE [LARGE SCALE GENOMIC DNA]</scope>
    <source>
        <strain evidence="3">CCUG 43117</strain>
    </source>
</reference>
<dbReference type="EMBL" id="JBHSLU010000037">
    <property type="protein sequence ID" value="MFC5506213.1"/>
    <property type="molecule type" value="Genomic_DNA"/>
</dbReference>
<feature type="compositionally biased region" description="Basic and acidic residues" evidence="1">
    <location>
        <begin position="168"/>
        <end position="179"/>
    </location>
</feature>
<gene>
    <name evidence="2" type="ORF">ACFPN9_13195</name>
</gene>
<name>A0ABW0P3B8_9HYPH</name>
<feature type="compositionally biased region" description="Polar residues" evidence="1">
    <location>
        <begin position="226"/>
        <end position="240"/>
    </location>
</feature>
<sequence>MSVLVERHAREKEANAADIENARTNYVALVTKIAEDASATKKAIEETVARQAALMIEAQVSIPNLMIDEETSADEGSAQPETEGGVPSSPTGKKRGRKSNAEKAAEAAAAAAAALAAGTALPESAPANETSASAANETAGDERDLDESANDAGDETEKVEPDMSTGDLVERSADERAESGETADSDTGAGDLPLEATPVSAEVVESLVAGSEAGDDTSEVAAPDTTLATTSEAIVETTQDSEFAAPSAASEASEQPEEELDGFAALDALSSAAPSAAEEEFEVPSFLRA</sequence>
<evidence type="ECO:0000256" key="1">
    <source>
        <dbReference type="SAM" id="MobiDB-lite"/>
    </source>
</evidence>